<evidence type="ECO:0000256" key="3">
    <source>
        <dbReference type="ARBA" id="ARBA00022670"/>
    </source>
</evidence>
<keyword evidence="3 11" id="KW-0645">Protease</keyword>
<feature type="domain" description="Peptidase M48" evidence="13">
    <location>
        <begin position="71"/>
        <end position="275"/>
    </location>
</feature>
<keyword evidence="6 11" id="KW-0378">Hydrolase</keyword>
<feature type="transmembrane region" description="Helical" evidence="12">
    <location>
        <begin position="186"/>
        <end position="206"/>
    </location>
</feature>
<dbReference type="InterPro" id="IPR050083">
    <property type="entry name" value="HtpX_protease"/>
</dbReference>
<evidence type="ECO:0000313" key="15">
    <source>
        <dbReference type="Proteomes" id="UP001317705"/>
    </source>
</evidence>
<feature type="transmembrane region" description="Helical" evidence="12">
    <location>
        <begin position="37"/>
        <end position="59"/>
    </location>
</feature>
<evidence type="ECO:0000256" key="1">
    <source>
        <dbReference type="ARBA" id="ARBA00004651"/>
    </source>
</evidence>
<evidence type="ECO:0000313" key="14">
    <source>
        <dbReference type="EMBL" id="BDV42506.1"/>
    </source>
</evidence>
<comment type="cofactor">
    <cofactor evidence="11">
        <name>Zn(2+)</name>
        <dbReference type="ChEBI" id="CHEBI:29105"/>
    </cofactor>
    <text evidence="11">Binds 1 zinc ion per subunit.</text>
</comment>
<evidence type="ECO:0000256" key="12">
    <source>
        <dbReference type="SAM" id="Phobius"/>
    </source>
</evidence>
<evidence type="ECO:0000256" key="6">
    <source>
        <dbReference type="ARBA" id="ARBA00022801"/>
    </source>
</evidence>
<evidence type="ECO:0000256" key="7">
    <source>
        <dbReference type="ARBA" id="ARBA00022833"/>
    </source>
</evidence>
<keyword evidence="15" id="KW-1185">Reference proteome</keyword>
<keyword evidence="5" id="KW-0479">Metal-binding</keyword>
<dbReference type="Pfam" id="PF01435">
    <property type="entry name" value="Peptidase_M48"/>
    <property type="match status" value="1"/>
</dbReference>
<keyword evidence="9 11" id="KW-0482">Metalloprotease</keyword>
<dbReference type="PANTHER" id="PTHR43221:SF1">
    <property type="entry name" value="PROTEASE HTPX"/>
    <property type="match status" value="1"/>
</dbReference>
<dbReference type="PANTHER" id="PTHR43221">
    <property type="entry name" value="PROTEASE HTPX"/>
    <property type="match status" value="1"/>
</dbReference>
<accession>A0ABM8EJD0</accession>
<comment type="subcellular location">
    <subcellularLocation>
        <location evidence="1">Cell membrane</location>
        <topology evidence="1">Multi-pass membrane protein</topology>
    </subcellularLocation>
</comment>
<keyword evidence="2" id="KW-1003">Cell membrane</keyword>
<dbReference type="EMBL" id="AP027151">
    <property type="protein sequence ID" value="BDV42506.1"/>
    <property type="molecule type" value="Genomic_DNA"/>
</dbReference>
<keyword evidence="10 12" id="KW-0472">Membrane</keyword>
<sequence length="315" mass="34872">MSSLHWHNLLRSILLVTGMMALLLALGWLFAGIYGMIWVLLVGVIPLVVSVRVFPTLILRMYRARPITAEEAPQLHRSVRQLAAQADLARLPQLYYIPSAAPLIFSVGQGDNAAIAVADGLLRLLTYRELVGVLGHELSHIRNSDTWVMSLADVMSRVTRMLSLFGQLLVLVNLPLFLLGQNSLPWIPLLLMMLAPTASALLQLSLSRTREYEADLDGSRISGDPAGLAAALAKLEDYQQRLLAQSRMLGKGQLQPSLLRTHPLTGERIERLRTLEAQLQPPGARLICPDDGGPCFPAAEAIRRKPRRHFTGLWH</sequence>
<dbReference type="InterPro" id="IPR001915">
    <property type="entry name" value="Peptidase_M48"/>
</dbReference>
<evidence type="ECO:0000256" key="4">
    <source>
        <dbReference type="ARBA" id="ARBA00022692"/>
    </source>
</evidence>
<evidence type="ECO:0000256" key="8">
    <source>
        <dbReference type="ARBA" id="ARBA00022989"/>
    </source>
</evidence>
<keyword evidence="7 11" id="KW-0862">Zinc</keyword>
<evidence type="ECO:0000256" key="11">
    <source>
        <dbReference type="RuleBase" id="RU003983"/>
    </source>
</evidence>
<keyword evidence="4 12" id="KW-0812">Transmembrane</keyword>
<reference evidence="14 15" key="1">
    <citation type="submission" date="2022-12" db="EMBL/GenBank/DDBJ databases">
        <title>Polyphasic characterization of Geotalea uranireducens NIT-SL11 newly isolated from a complex of sewage sludge and microbially reduced graphene oxide.</title>
        <authorList>
            <person name="Xie L."/>
            <person name="Yoshida N."/>
            <person name="Meng L."/>
        </authorList>
    </citation>
    <scope>NUCLEOTIDE SEQUENCE [LARGE SCALE GENOMIC DNA]</scope>
    <source>
        <strain evidence="14 15">NIT-SL11</strain>
    </source>
</reference>
<comment type="similarity">
    <text evidence="11">Belongs to the peptidase M48 family.</text>
</comment>
<dbReference type="CDD" id="cd07339">
    <property type="entry name" value="M48B_HtpX_like"/>
    <property type="match status" value="1"/>
</dbReference>
<proteinExistence type="inferred from homology"/>
<name>A0ABM8EJD0_9BACT</name>
<gene>
    <name evidence="14" type="ORF">GURASL_14290</name>
</gene>
<evidence type="ECO:0000256" key="5">
    <source>
        <dbReference type="ARBA" id="ARBA00022723"/>
    </source>
</evidence>
<dbReference type="RefSeq" id="WP_282003002.1">
    <property type="nucleotide sequence ID" value="NZ_AP027151.1"/>
</dbReference>
<dbReference type="Proteomes" id="UP001317705">
    <property type="component" value="Chromosome"/>
</dbReference>
<keyword evidence="8 12" id="KW-1133">Transmembrane helix</keyword>
<evidence type="ECO:0000256" key="10">
    <source>
        <dbReference type="ARBA" id="ARBA00023136"/>
    </source>
</evidence>
<evidence type="ECO:0000259" key="13">
    <source>
        <dbReference type="Pfam" id="PF01435"/>
    </source>
</evidence>
<evidence type="ECO:0000256" key="2">
    <source>
        <dbReference type="ARBA" id="ARBA00022475"/>
    </source>
</evidence>
<feature type="transmembrane region" description="Helical" evidence="12">
    <location>
        <begin position="161"/>
        <end position="180"/>
    </location>
</feature>
<evidence type="ECO:0000256" key="9">
    <source>
        <dbReference type="ARBA" id="ARBA00023049"/>
    </source>
</evidence>
<dbReference type="Gene3D" id="3.30.2010.10">
    <property type="entry name" value="Metalloproteases ('zincins'), catalytic domain"/>
    <property type="match status" value="1"/>
</dbReference>
<protein>
    <submittedName>
        <fullName evidence="14">Peptidase M48</fullName>
    </submittedName>
</protein>
<organism evidence="14 15">
    <name type="scientific">Geotalea uraniireducens</name>
    <dbReference type="NCBI Taxonomy" id="351604"/>
    <lineage>
        <taxon>Bacteria</taxon>
        <taxon>Pseudomonadati</taxon>
        <taxon>Thermodesulfobacteriota</taxon>
        <taxon>Desulfuromonadia</taxon>
        <taxon>Geobacterales</taxon>
        <taxon>Geobacteraceae</taxon>
        <taxon>Geotalea</taxon>
    </lineage>
</organism>
<feature type="transmembrane region" description="Helical" evidence="12">
    <location>
        <begin position="12"/>
        <end position="31"/>
    </location>
</feature>